<dbReference type="InterPro" id="IPR014255">
    <property type="entry name" value="Spore_coat_CotS"/>
</dbReference>
<sequence length="347" mass="40144">MSADPRGSGIDPRVLMAYGLRPRRIEPMRGAFRIEDPGGLWVLKRFPHPVKDLQLIFRLQHHLTVRGFRRFSPIRLTPQGALCLSVGSDHWLCSGWIEGRECDFDRWRDLAVTATAVAELHYAGRGFIAPEFAGRNLWRQWPRLFATKLAQMEACRQGAERRMEQQVGTGEGQDESIEFDRLYLAHAEALLVEAREACALLDHSPYHMLMEREASEGGICHHDLAHHNVILNEEGQISFLDFDHAVMDTRLHDIGSLLIRALKRDRWSVEKGVNLLMAYHDAYPLSQGEREVLAAFLSFPNDFWQYGCAYYFESLGQPAEYHIKRLKRFLNHQKHRRRFLSEFPGRL</sequence>
<dbReference type="EMBL" id="WXEX01000001">
    <property type="protein sequence ID" value="MZP41445.1"/>
    <property type="molecule type" value="Genomic_DNA"/>
</dbReference>
<accession>A0A845LA85</accession>
<dbReference type="Gene3D" id="3.30.200.20">
    <property type="entry name" value="Phosphorylase Kinase, domain 1"/>
    <property type="match status" value="1"/>
</dbReference>
<dbReference type="PANTHER" id="PTHR39179:SF1">
    <property type="entry name" value="SPORE COAT PROTEIN I"/>
    <property type="match status" value="1"/>
</dbReference>
<dbReference type="GO" id="GO:0042601">
    <property type="term" value="C:endospore-forming forespore"/>
    <property type="evidence" value="ECO:0007669"/>
    <property type="project" value="TreeGrafter"/>
</dbReference>
<evidence type="ECO:0000313" key="2">
    <source>
        <dbReference type="EMBL" id="MZP41445.1"/>
    </source>
</evidence>
<comment type="caution">
    <text evidence="2">The sequence shown here is derived from an EMBL/GenBank/DDBJ whole genome shotgun (WGS) entry which is preliminary data.</text>
</comment>
<gene>
    <name evidence="2" type="ORF">GTO89_00165</name>
</gene>
<dbReference type="OrthoDB" id="134776at2"/>
<dbReference type="InterPro" id="IPR047175">
    <property type="entry name" value="CotS-like"/>
</dbReference>
<dbReference type="Gene3D" id="3.90.1200.10">
    <property type="match status" value="1"/>
</dbReference>
<proteinExistence type="predicted"/>
<dbReference type="AlphaFoldDB" id="A0A845LA85"/>
<keyword evidence="2" id="KW-0946">Virion</keyword>
<keyword evidence="3" id="KW-1185">Reference proteome</keyword>
<dbReference type="SUPFAM" id="SSF56112">
    <property type="entry name" value="Protein kinase-like (PK-like)"/>
    <property type="match status" value="1"/>
</dbReference>
<dbReference type="RefSeq" id="WP_161260041.1">
    <property type="nucleotide sequence ID" value="NZ_JAFBDC010000001.1"/>
</dbReference>
<dbReference type="InterPro" id="IPR002575">
    <property type="entry name" value="Aminoglycoside_PTrfase"/>
</dbReference>
<organism evidence="2 3">
    <name type="scientific">Heliomicrobium gestii</name>
    <name type="common">Heliobacterium gestii</name>
    <dbReference type="NCBI Taxonomy" id="2699"/>
    <lineage>
        <taxon>Bacteria</taxon>
        <taxon>Bacillati</taxon>
        <taxon>Bacillota</taxon>
        <taxon>Clostridia</taxon>
        <taxon>Eubacteriales</taxon>
        <taxon>Heliobacteriaceae</taxon>
        <taxon>Heliomicrobium</taxon>
    </lineage>
</organism>
<protein>
    <submittedName>
        <fullName evidence="2">CotS family spore coat protein</fullName>
    </submittedName>
</protein>
<evidence type="ECO:0000313" key="3">
    <source>
        <dbReference type="Proteomes" id="UP000471031"/>
    </source>
</evidence>
<reference evidence="2 3" key="1">
    <citation type="submission" date="2020-01" db="EMBL/GenBank/DDBJ databases">
        <title>Whole genome sequence of Heliobacterium gestii DSM 11169.</title>
        <authorList>
            <person name="Kyndt J.A."/>
            <person name="Meyer T.E."/>
        </authorList>
    </citation>
    <scope>NUCLEOTIDE SEQUENCE [LARGE SCALE GENOMIC DNA]</scope>
    <source>
        <strain evidence="2 3">DSM 11169</strain>
    </source>
</reference>
<dbReference type="NCBIfam" id="TIGR02906">
    <property type="entry name" value="spore_CotS"/>
    <property type="match status" value="1"/>
</dbReference>
<dbReference type="PANTHER" id="PTHR39179">
    <property type="entry name" value="SPORE COAT PROTEIN I"/>
    <property type="match status" value="1"/>
</dbReference>
<name>A0A845LA85_HELGE</name>
<dbReference type="InterPro" id="IPR011009">
    <property type="entry name" value="Kinase-like_dom_sf"/>
</dbReference>
<evidence type="ECO:0000259" key="1">
    <source>
        <dbReference type="Pfam" id="PF01636"/>
    </source>
</evidence>
<keyword evidence="2" id="KW-0167">Capsid protein</keyword>
<feature type="domain" description="Aminoglycoside phosphotransferase" evidence="1">
    <location>
        <begin position="32"/>
        <end position="287"/>
    </location>
</feature>
<dbReference type="Proteomes" id="UP000471031">
    <property type="component" value="Unassembled WGS sequence"/>
</dbReference>
<dbReference type="Pfam" id="PF01636">
    <property type="entry name" value="APH"/>
    <property type="match status" value="1"/>
</dbReference>